<dbReference type="GO" id="GO:0006606">
    <property type="term" value="P:protein import into nucleus"/>
    <property type="evidence" value="ECO:0007669"/>
    <property type="project" value="TreeGrafter"/>
</dbReference>
<comment type="similarity">
    <text evidence="2">Belongs to the nucleoporin Nup133 family.</text>
</comment>
<dbReference type="GO" id="GO:0017056">
    <property type="term" value="F:structural constituent of nuclear pore"/>
    <property type="evidence" value="ECO:0007669"/>
    <property type="project" value="InterPro"/>
</dbReference>
<dbReference type="Gene3D" id="2.130.10.10">
    <property type="entry name" value="YVTN repeat-like/Quinoprotein amine dehydrogenase"/>
    <property type="match status" value="1"/>
</dbReference>
<evidence type="ECO:0000313" key="8">
    <source>
        <dbReference type="EMBL" id="URE11259.1"/>
    </source>
</evidence>
<feature type="region of interest" description="Disordered" evidence="5">
    <location>
        <begin position="1"/>
        <end position="32"/>
    </location>
</feature>
<dbReference type="EMBL" id="CP097508">
    <property type="protein sequence ID" value="URE11259.1"/>
    <property type="molecule type" value="Genomic_DNA"/>
</dbReference>
<dbReference type="GO" id="GO:0000972">
    <property type="term" value="P:transcription-dependent tethering of RNA polymerase II gene DNA at nuclear periphery"/>
    <property type="evidence" value="ECO:0007669"/>
    <property type="project" value="TreeGrafter"/>
</dbReference>
<comment type="subcellular location">
    <subcellularLocation>
        <location evidence="1">Nucleus</location>
    </subcellularLocation>
</comment>
<keyword evidence="3" id="KW-0813">Transport</keyword>
<evidence type="ECO:0000313" key="9">
    <source>
        <dbReference type="Proteomes" id="UP001055439"/>
    </source>
</evidence>
<dbReference type="PANTHER" id="PTHR13405">
    <property type="entry name" value="NUCLEAR PORE COMPLEX PROTEIN NUP133"/>
    <property type="match status" value="1"/>
</dbReference>
<keyword evidence="9" id="KW-1185">Reference proteome</keyword>
<dbReference type="SUPFAM" id="SSF117289">
    <property type="entry name" value="Nucleoporin domain"/>
    <property type="match status" value="1"/>
</dbReference>
<keyword evidence="4" id="KW-0539">Nucleus</keyword>
<gene>
    <name evidence="8" type="ORF">MUK42_04549</name>
</gene>
<feature type="domain" description="Nucleoporin Nup133/Nup155-like N-terminal" evidence="7">
    <location>
        <begin position="116"/>
        <end position="526"/>
    </location>
</feature>
<dbReference type="OrthoDB" id="103454at2759"/>
<feature type="region of interest" description="Disordered" evidence="5">
    <location>
        <begin position="542"/>
        <end position="582"/>
    </location>
</feature>
<sequence length="1308" mass="146770">MFSPAARKPHLAATPSQGRNHPDSPSTPLDETRPSFLSYASVPGRPTTGTPAPWSSRLSVLARSSPYALATNTMISCLLLVLCVIWMQNFTGKNGDLNDLVFVSAFVVLFSSLDNSLVAGGMDKETSLAWIICGTQLFVWSYLSGMVPKNCFVLELPSSVVGDRIVGMKYTNGRNWMLCAVRWDVSSKKVFEQCNSAGIILCNQETGAVVYWPDIYSESLNAPVVSLSEPQSKESDISARHERYQSFIVSAIPGSSQECIALACRSTGGLFLFKFSPSGIHCQMVFHDVLAGNSNSSSQMNELCARSLVWHPQYTYSDDSGRQFFLLTDHEIQCWNIVFIPNINVKKLWSHEIVGNDGHLGIKKDLAGQKQIWLLDMQLDDRGKEFTILVATSCKDRVSSSNYIQYSLLTMQYKPGCSTKTSWSMNERLLEKKAPLQTVIPKARVEDRGYLFSTRIRVGGKPSGSVIILSGDGTATVTSYWKGSSRLYQFDLPWDGGKVLDASVLPSIDDSEEGAWVVLTEKAGVWAIPEKAVLLGGVEPPERSLSRMGSLNESVVDEEKKSQKTGGNTVPGRPGSEAWGSGDRQRVALVGKTAQDEEAESLLSRLFHEFLFSGEVQGVFEKLGEKGAFLKEDETNVFARMSKSIVDTLAKHWTTTRGAELVASAVVSSLLLDKHQKHQKYLQFLALTKCHEELSSKQRRSTLIIMEHGEKLSSMIQLRELQNMLSQNQKYLSDSPSSHAQAEASGSLWNLIQLVGEKARRNTVLLMDRDNSEVFYTKVSDIEELFYCLSHHREYVIGGGQPFIIQMQRACELSNACTTLIQAAMHYRDEHRNWYPSLEGLSSWNCQHVVRSGLWSLASLIMHLLKEVQATDMSVEQEMWSQLEGLTDVLLDAYTSSITAKIECGEEHHGLVEEYCQRRDELLDSLYDLAKRLTELKYQESHLSEEDLERREAIFRELTEPLLLIAKRHEGYQTLWQLCYDLSDTGLLRTLMHESLGPKGGFSYFVFKQLMKSHQCSKLLRLGEEFQEELAIFLKEHKDLLWLHELYLKQFSSASETLHAVALSLDDGPPLMTEEEPEMVQLKRSPSLADRRRLLNLSKIAAVAGKDKSFETKTRRIEADLQILKLQEEIVGHLSDDREDINRPLPPGELIEVCLREASKEVCLKPFEVFAWTSSSFRRSNRSLLEECWKNAASQDDWIALLQVSTAEGWSDTDVLEALRETVLYKASSWCYGPESQIHGGGFEEVMPLQKDDDEFSSIKDETLSVEGILMQHTDFPDAGKLMLTAIMLAKVGGDHAPVQEHMAMDSR</sequence>
<accession>A0A9E7GFX1</accession>
<dbReference type="InterPro" id="IPR014908">
    <property type="entry name" value="Nucleoporin_Nup133/Nup155_N"/>
</dbReference>
<organism evidence="8 9">
    <name type="scientific">Musa troglodytarum</name>
    <name type="common">fe'i banana</name>
    <dbReference type="NCBI Taxonomy" id="320322"/>
    <lineage>
        <taxon>Eukaryota</taxon>
        <taxon>Viridiplantae</taxon>
        <taxon>Streptophyta</taxon>
        <taxon>Embryophyta</taxon>
        <taxon>Tracheophyta</taxon>
        <taxon>Spermatophyta</taxon>
        <taxon>Magnoliopsida</taxon>
        <taxon>Liliopsida</taxon>
        <taxon>Zingiberales</taxon>
        <taxon>Musaceae</taxon>
        <taxon>Musa</taxon>
    </lineage>
</organism>
<dbReference type="GO" id="GO:0031080">
    <property type="term" value="C:nuclear pore outer ring"/>
    <property type="evidence" value="ECO:0007669"/>
    <property type="project" value="TreeGrafter"/>
</dbReference>
<protein>
    <submittedName>
        <fullName evidence="8">Non-repetitive/WGA-negative nucleoporin C-terminal</fullName>
    </submittedName>
</protein>
<evidence type="ECO:0000256" key="2">
    <source>
        <dbReference type="ARBA" id="ARBA00005569"/>
    </source>
</evidence>
<proteinExistence type="inferred from homology"/>
<feature type="transmembrane region" description="Helical" evidence="6">
    <location>
        <begin position="127"/>
        <end position="143"/>
    </location>
</feature>
<dbReference type="Pfam" id="PF08801">
    <property type="entry name" value="Nucleoporin_N"/>
    <property type="match status" value="1"/>
</dbReference>
<feature type="transmembrane region" description="Helical" evidence="6">
    <location>
        <begin position="67"/>
        <end position="88"/>
    </location>
</feature>
<feature type="compositionally biased region" description="Polar residues" evidence="5">
    <location>
        <begin position="14"/>
        <end position="29"/>
    </location>
</feature>
<name>A0A9E7GFX1_9LILI</name>
<evidence type="ECO:0000256" key="1">
    <source>
        <dbReference type="ARBA" id="ARBA00004123"/>
    </source>
</evidence>
<keyword evidence="6" id="KW-1133">Transmembrane helix</keyword>
<dbReference type="InterPro" id="IPR037624">
    <property type="entry name" value="Nup133-like"/>
</dbReference>
<evidence type="ECO:0000259" key="7">
    <source>
        <dbReference type="Pfam" id="PF08801"/>
    </source>
</evidence>
<keyword evidence="6" id="KW-0812">Transmembrane</keyword>
<dbReference type="Proteomes" id="UP001055439">
    <property type="component" value="Chromosome 6"/>
</dbReference>
<dbReference type="InterPro" id="IPR015943">
    <property type="entry name" value="WD40/YVTN_repeat-like_dom_sf"/>
</dbReference>
<evidence type="ECO:0000256" key="4">
    <source>
        <dbReference type="ARBA" id="ARBA00023242"/>
    </source>
</evidence>
<evidence type="ECO:0000256" key="6">
    <source>
        <dbReference type="SAM" id="Phobius"/>
    </source>
</evidence>
<evidence type="ECO:0000256" key="3">
    <source>
        <dbReference type="ARBA" id="ARBA00022448"/>
    </source>
</evidence>
<dbReference type="GO" id="GO:0016973">
    <property type="term" value="P:poly(A)+ mRNA export from nucleus"/>
    <property type="evidence" value="ECO:0007669"/>
    <property type="project" value="TreeGrafter"/>
</dbReference>
<evidence type="ECO:0000256" key="5">
    <source>
        <dbReference type="SAM" id="MobiDB-lite"/>
    </source>
</evidence>
<dbReference type="PANTHER" id="PTHR13405:SF11">
    <property type="entry name" value="NUCLEAR PORE COMPLEX PROTEIN NUP133"/>
    <property type="match status" value="1"/>
</dbReference>
<feature type="transmembrane region" description="Helical" evidence="6">
    <location>
        <begin position="100"/>
        <end position="120"/>
    </location>
</feature>
<keyword evidence="6" id="KW-0472">Membrane</keyword>
<reference evidence="8" key="1">
    <citation type="submission" date="2022-05" db="EMBL/GenBank/DDBJ databases">
        <title>The Musa troglodytarum L. genome provides insights into the mechanism of non-climacteric behaviour and enrichment of carotenoids.</title>
        <authorList>
            <person name="Wang J."/>
        </authorList>
    </citation>
    <scope>NUCLEOTIDE SEQUENCE</scope>
    <source>
        <tissue evidence="8">Leaf</tissue>
    </source>
</reference>